<name>A0ABU7APL8_9TELE</name>
<comment type="caution">
    <text evidence="2">The sequence shown here is derived from an EMBL/GenBank/DDBJ whole genome shotgun (WGS) entry which is preliminary data.</text>
</comment>
<proteinExistence type="predicted"/>
<gene>
    <name evidence="2" type="ORF">ATANTOWER_016898</name>
</gene>
<keyword evidence="3" id="KW-1185">Reference proteome</keyword>
<feature type="transmembrane region" description="Helical" evidence="1">
    <location>
        <begin position="20"/>
        <end position="44"/>
    </location>
</feature>
<dbReference type="EMBL" id="JAHUTI010023162">
    <property type="protein sequence ID" value="MED6240161.1"/>
    <property type="molecule type" value="Genomic_DNA"/>
</dbReference>
<keyword evidence="1" id="KW-0812">Transmembrane</keyword>
<evidence type="ECO:0000256" key="1">
    <source>
        <dbReference type="SAM" id="Phobius"/>
    </source>
</evidence>
<dbReference type="Proteomes" id="UP001345963">
    <property type="component" value="Unassembled WGS sequence"/>
</dbReference>
<keyword evidence="1" id="KW-1133">Transmembrane helix</keyword>
<keyword evidence="1" id="KW-0472">Membrane</keyword>
<evidence type="ECO:0000313" key="3">
    <source>
        <dbReference type="Proteomes" id="UP001345963"/>
    </source>
</evidence>
<protein>
    <submittedName>
        <fullName evidence="2">Uncharacterized protein</fullName>
    </submittedName>
</protein>
<evidence type="ECO:0000313" key="2">
    <source>
        <dbReference type="EMBL" id="MED6240161.1"/>
    </source>
</evidence>
<sequence length="76" mass="8742">MCTDGPEAAELQPQRGGKTFFYYVVIFGSVGPAAVFCAVCCSVVKKRRRKRKMKIRSFRTYILQKLQSVRRYISSE</sequence>
<organism evidence="2 3">
    <name type="scientific">Ataeniobius toweri</name>
    <dbReference type="NCBI Taxonomy" id="208326"/>
    <lineage>
        <taxon>Eukaryota</taxon>
        <taxon>Metazoa</taxon>
        <taxon>Chordata</taxon>
        <taxon>Craniata</taxon>
        <taxon>Vertebrata</taxon>
        <taxon>Euteleostomi</taxon>
        <taxon>Actinopterygii</taxon>
        <taxon>Neopterygii</taxon>
        <taxon>Teleostei</taxon>
        <taxon>Neoteleostei</taxon>
        <taxon>Acanthomorphata</taxon>
        <taxon>Ovalentaria</taxon>
        <taxon>Atherinomorphae</taxon>
        <taxon>Cyprinodontiformes</taxon>
        <taxon>Goodeidae</taxon>
        <taxon>Ataeniobius</taxon>
    </lineage>
</organism>
<reference evidence="2 3" key="1">
    <citation type="submission" date="2021-07" db="EMBL/GenBank/DDBJ databases">
        <authorList>
            <person name="Palmer J.M."/>
        </authorList>
    </citation>
    <scope>NUCLEOTIDE SEQUENCE [LARGE SCALE GENOMIC DNA]</scope>
    <source>
        <strain evidence="2 3">AT_MEX2019</strain>
        <tissue evidence="2">Muscle</tissue>
    </source>
</reference>
<accession>A0ABU7APL8</accession>